<feature type="region of interest" description="Disordered" evidence="1">
    <location>
        <begin position="644"/>
        <end position="675"/>
    </location>
</feature>
<keyword evidence="2" id="KW-0472">Membrane</keyword>
<keyword evidence="2" id="KW-1133">Transmembrane helix</keyword>
<dbReference type="RefSeq" id="WP_141123458.1">
    <property type="nucleotide sequence ID" value="NZ_CP039631.3"/>
</dbReference>
<keyword evidence="2" id="KW-0812">Transmembrane</keyword>
<gene>
    <name evidence="3" type="ORF">E4167_23530</name>
</gene>
<evidence type="ECO:0000256" key="2">
    <source>
        <dbReference type="SAM" id="Phobius"/>
    </source>
</evidence>
<dbReference type="Proteomes" id="UP000298274">
    <property type="component" value="Chromosome"/>
</dbReference>
<reference evidence="4" key="1">
    <citation type="submission" date="2019-04" db="EMBL/GenBank/DDBJ databases">
        <title>Complete genome sequence of Pseudomonas veronii strain PVy, a versatile degrader capable of using multiple contaminants as sole carbon sources.</title>
        <authorList>
            <person name="Lopez-Echartea E."/>
            <person name="Ridl J."/>
            <person name="Pajer P."/>
            <person name="Strejcek M."/>
            <person name="Suman J."/>
            <person name="Uhlik O."/>
        </authorList>
    </citation>
    <scope>NUCLEOTIDE SEQUENCE [LARGE SCALE GENOMIC DNA]</scope>
    <source>
        <strain evidence="4">Pvy</strain>
    </source>
</reference>
<evidence type="ECO:0000256" key="1">
    <source>
        <dbReference type="SAM" id="MobiDB-lite"/>
    </source>
</evidence>
<name>A0A4P7YA77_PSEVE</name>
<evidence type="ECO:0000313" key="4">
    <source>
        <dbReference type="Proteomes" id="UP000298274"/>
    </source>
</evidence>
<feature type="transmembrane region" description="Helical" evidence="2">
    <location>
        <begin position="428"/>
        <end position="449"/>
    </location>
</feature>
<feature type="transmembrane region" description="Helical" evidence="2">
    <location>
        <begin position="385"/>
        <end position="408"/>
    </location>
</feature>
<feature type="transmembrane region" description="Helical" evidence="2">
    <location>
        <begin position="501"/>
        <end position="522"/>
    </location>
</feature>
<proteinExistence type="predicted"/>
<protein>
    <recommendedName>
        <fullName evidence="5">Phage tail tape measure protein</fullName>
    </recommendedName>
</protein>
<feature type="transmembrane region" description="Helical" evidence="2">
    <location>
        <begin position="469"/>
        <end position="489"/>
    </location>
</feature>
<accession>A0A4P7YA77</accession>
<dbReference type="EMBL" id="CP039631">
    <property type="protein sequence ID" value="QCG67348.1"/>
    <property type="molecule type" value="Genomic_DNA"/>
</dbReference>
<dbReference type="AlphaFoldDB" id="A0A4P7YA77"/>
<evidence type="ECO:0008006" key="5">
    <source>
        <dbReference type="Google" id="ProtNLM"/>
    </source>
</evidence>
<organism evidence="3 4">
    <name type="scientific">Pseudomonas veronii</name>
    <dbReference type="NCBI Taxonomy" id="76761"/>
    <lineage>
        <taxon>Bacteria</taxon>
        <taxon>Pseudomonadati</taxon>
        <taxon>Pseudomonadota</taxon>
        <taxon>Gammaproteobacteria</taxon>
        <taxon>Pseudomonadales</taxon>
        <taxon>Pseudomonadaceae</taxon>
        <taxon>Pseudomonas</taxon>
    </lineage>
</organism>
<evidence type="ECO:0000313" key="3">
    <source>
        <dbReference type="EMBL" id="QCG67348.1"/>
    </source>
</evidence>
<sequence length="675" mass="72086">MAFEAYSVAVKLSLINHVSAGMLLISKSLAATGQDADALNAKLASIGKQGAIGAAMFAGGLGLAALFKAPIDAARQYELALTRFKTLNLGDSINDQADKFARSANILGVTSKDLIDTFRESYGMIGNIDLAKQIAPTIASLNAANSALFGGKIGSIDKGATRSIMRFIDMRGLTNTPEDMKRGLDIAQKMITGSGGALKFSDLEQFAKRGGAAFKGMSDEGLIMMATVMQEMGGASAGTGYMSAYQNLVAGRTTKKSMAALQELGLAELGYKDHGEIGGKKYKTLQVTSMQDEKTLRENFPLWVMNNVIPALEKRGITDIAEQAAKVNSILSNRTGSNLGVSFTTQSLQTMRDANMVKRAMGVDQTIQAYKDDPNSKFADLGAKWNGLMVNLGIVVLPFVISALEKIIPKLVEFSAWVDKNPDTIKKFTIALIGLSVFLIGGGLINMIIAAGRGFFLLGKAMIFLGGRALAPLIPWVARLGTYLVMFAMSIGKAVMFLGRALLMTPVGLVITAIAAAAFLLWNNWSEISGALKLMWSDMKTGFIQLFHGDIGGAFKSFALVFLTGWQTIFNTLIAGANAILPASMQISKTTFADDYRNSGRPKEPWSPMVAPVPGKQSGGGEQNINLYLDGKKLTDVVIQRAAKEAMRPRTGTQGFDPTRSMLMPGTPSTALPRG</sequence>